<dbReference type="OMA" id="RRIKSCE"/>
<name>A0A284QJZ7_ARMOS</name>
<feature type="region of interest" description="Disordered" evidence="1">
    <location>
        <begin position="1"/>
        <end position="39"/>
    </location>
</feature>
<dbReference type="EMBL" id="FUEG01000001">
    <property type="protein sequence ID" value="SJK96776.1"/>
    <property type="molecule type" value="Genomic_DNA"/>
</dbReference>
<protein>
    <submittedName>
        <fullName evidence="2">Uncharacterized protein</fullName>
    </submittedName>
</protein>
<evidence type="ECO:0000313" key="2">
    <source>
        <dbReference type="EMBL" id="SJK96776.1"/>
    </source>
</evidence>
<feature type="compositionally biased region" description="Acidic residues" evidence="1">
    <location>
        <begin position="76"/>
        <end position="92"/>
    </location>
</feature>
<evidence type="ECO:0000313" key="3">
    <source>
        <dbReference type="Proteomes" id="UP000219338"/>
    </source>
</evidence>
<sequence>MDSDSPNQHIHTKLTELHSDISNLPDLPPDSTPGTVNKRQELFKFLDDNITALVTEIDQARPSAGPIGDVDVQSLEPDDERDDNGDDNDNEQEDPKGVEQRLTSIVTALDGDDGPLKAHMFRDSLLAYPGPGTPKDIEDRVFLQLVRGYDDDEQHWADKLKHLIEECTTWDTFCDRGLSNQCSIKDKYEQLIAIQRLLKAQEKTGCMELWVTSVIRMVELIRFNKIWKRHDKGPGSRSWKSKYLNAGCRDENGELYRRYDQAVGAHKELLNKEVKERYGQFKRQTQRRIKSCESLVKLYNLFRAAVFMDRVWDPQDGTSVRRRSGAFVKIVRRVCDRE</sequence>
<gene>
    <name evidence="2" type="ORF">ARMOST_00022</name>
</gene>
<dbReference type="Proteomes" id="UP000219338">
    <property type="component" value="Unassembled WGS sequence"/>
</dbReference>
<feature type="region of interest" description="Disordered" evidence="1">
    <location>
        <begin position="60"/>
        <end position="99"/>
    </location>
</feature>
<accession>A0A284QJZ7</accession>
<keyword evidence="3" id="KW-1185">Reference proteome</keyword>
<reference evidence="3" key="1">
    <citation type="journal article" date="2017" name="Nat. Ecol. Evol.">
        <title>Genome expansion and lineage-specific genetic innovations in the forest pathogenic fungi Armillaria.</title>
        <authorList>
            <person name="Sipos G."/>
            <person name="Prasanna A.N."/>
            <person name="Walter M.C."/>
            <person name="O'Connor E."/>
            <person name="Balint B."/>
            <person name="Krizsan K."/>
            <person name="Kiss B."/>
            <person name="Hess J."/>
            <person name="Varga T."/>
            <person name="Slot J."/>
            <person name="Riley R."/>
            <person name="Boka B."/>
            <person name="Rigling D."/>
            <person name="Barry K."/>
            <person name="Lee J."/>
            <person name="Mihaltcheva S."/>
            <person name="LaButti K."/>
            <person name="Lipzen A."/>
            <person name="Waldron R."/>
            <person name="Moloney N.M."/>
            <person name="Sperisen C."/>
            <person name="Kredics L."/>
            <person name="Vagvoelgyi C."/>
            <person name="Patrignani A."/>
            <person name="Fitzpatrick D."/>
            <person name="Nagy I."/>
            <person name="Doyle S."/>
            <person name="Anderson J.B."/>
            <person name="Grigoriev I.V."/>
            <person name="Gueldener U."/>
            <person name="Muensterkoetter M."/>
            <person name="Nagy L.G."/>
        </authorList>
    </citation>
    <scope>NUCLEOTIDE SEQUENCE [LARGE SCALE GENOMIC DNA]</scope>
    <source>
        <strain evidence="3">C18/9</strain>
    </source>
</reference>
<proteinExistence type="predicted"/>
<dbReference type="OrthoDB" id="2940304at2759"/>
<evidence type="ECO:0000256" key="1">
    <source>
        <dbReference type="SAM" id="MobiDB-lite"/>
    </source>
</evidence>
<dbReference type="AlphaFoldDB" id="A0A284QJZ7"/>
<organism evidence="2 3">
    <name type="scientific">Armillaria ostoyae</name>
    <name type="common">Armillaria root rot fungus</name>
    <dbReference type="NCBI Taxonomy" id="47428"/>
    <lineage>
        <taxon>Eukaryota</taxon>
        <taxon>Fungi</taxon>
        <taxon>Dikarya</taxon>
        <taxon>Basidiomycota</taxon>
        <taxon>Agaricomycotina</taxon>
        <taxon>Agaricomycetes</taxon>
        <taxon>Agaricomycetidae</taxon>
        <taxon>Agaricales</taxon>
        <taxon>Marasmiineae</taxon>
        <taxon>Physalacriaceae</taxon>
        <taxon>Armillaria</taxon>
    </lineage>
</organism>